<organism evidence="2 3">
    <name type="scientific">Oryza sativa subsp. japonica</name>
    <name type="common">Rice</name>
    <dbReference type="NCBI Taxonomy" id="39947"/>
    <lineage>
        <taxon>Eukaryota</taxon>
        <taxon>Viridiplantae</taxon>
        <taxon>Streptophyta</taxon>
        <taxon>Embryophyta</taxon>
        <taxon>Tracheophyta</taxon>
        <taxon>Spermatophyta</taxon>
        <taxon>Magnoliopsida</taxon>
        <taxon>Liliopsida</taxon>
        <taxon>Poales</taxon>
        <taxon>Poaceae</taxon>
        <taxon>BOP clade</taxon>
        <taxon>Oryzoideae</taxon>
        <taxon>Oryzeae</taxon>
        <taxon>Oryzinae</taxon>
        <taxon>Oryza</taxon>
        <taxon>Oryza sativa</taxon>
    </lineage>
</organism>
<name>A0A0P0WFN1_ORYSJ</name>
<feature type="compositionally biased region" description="Basic residues" evidence="1">
    <location>
        <begin position="38"/>
        <end position="63"/>
    </location>
</feature>
<protein>
    <submittedName>
        <fullName evidence="2">Os04g0636750 protein</fullName>
    </submittedName>
</protein>
<dbReference type="Gramene" id="Os04t0636750-00">
    <property type="protein sequence ID" value="Os04t0636750-00"/>
    <property type="gene ID" value="Os04g0636750"/>
</dbReference>
<proteinExistence type="predicted"/>
<evidence type="ECO:0000313" key="2">
    <source>
        <dbReference type="EMBL" id="BAS91224.1"/>
    </source>
</evidence>
<feature type="region of interest" description="Disordered" evidence="1">
    <location>
        <begin position="38"/>
        <end position="72"/>
    </location>
</feature>
<keyword evidence="3" id="KW-1185">Reference proteome</keyword>
<dbReference type="InParanoid" id="A0A0P0WFN1"/>
<reference evidence="2 3" key="2">
    <citation type="journal article" date="2013" name="Plant Cell Physiol.">
        <title>Rice Annotation Project Database (RAP-DB): an integrative and interactive database for rice genomics.</title>
        <authorList>
            <person name="Sakai H."/>
            <person name="Lee S.S."/>
            <person name="Tanaka T."/>
            <person name="Numa H."/>
            <person name="Kim J."/>
            <person name="Kawahara Y."/>
            <person name="Wakimoto H."/>
            <person name="Yang C.C."/>
            <person name="Iwamoto M."/>
            <person name="Abe T."/>
            <person name="Yamada Y."/>
            <person name="Muto A."/>
            <person name="Inokuchi H."/>
            <person name="Ikemura T."/>
            <person name="Matsumoto T."/>
            <person name="Sasaki T."/>
            <person name="Itoh T."/>
        </authorList>
    </citation>
    <scope>NUCLEOTIDE SEQUENCE [LARGE SCALE GENOMIC DNA]</scope>
    <source>
        <strain evidence="3">cv. Nipponbare</strain>
    </source>
</reference>
<dbReference type="PaxDb" id="39947-A0A0P0WFN1"/>
<feature type="region of interest" description="Disordered" evidence="1">
    <location>
        <begin position="105"/>
        <end position="137"/>
    </location>
</feature>
<accession>A0A0P0WFN1</accession>
<gene>
    <name evidence="2" type="ordered locus">Os04g0636750</name>
    <name evidence="2" type="ORF">OSNPB_040636750</name>
</gene>
<dbReference type="Proteomes" id="UP000059680">
    <property type="component" value="Chromosome 4"/>
</dbReference>
<evidence type="ECO:0000313" key="3">
    <source>
        <dbReference type="Proteomes" id="UP000059680"/>
    </source>
</evidence>
<sequence>MKIFTSSSSLGAEVSLHHHLPHHPHCPDLPLPHLLHHHLHHHHHRRRHPHCHHHRHRRHHLHHPPGLQALPHPPHHFPQAHLFSCCYRCLLDYHIPHLLKRPLRLPQSHHPRPRHHHHHLHPRHQWEQHHHSSSHPS</sequence>
<evidence type="ECO:0000256" key="1">
    <source>
        <dbReference type="SAM" id="MobiDB-lite"/>
    </source>
</evidence>
<dbReference type="AlphaFoldDB" id="A0A0P0WFN1"/>
<reference evidence="2 3" key="3">
    <citation type="journal article" date="2013" name="Rice">
        <title>Improvement of the Oryza sativa Nipponbare reference genome using next generation sequence and optical map data.</title>
        <authorList>
            <person name="Kawahara Y."/>
            <person name="de la Bastide M."/>
            <person name="Hamilton J.P."/>
            <person name="Kanamori H."/>
            <person name="McCombie W.R."/>
            <person name="Ouyang S."/>
            <person name="Schwartz D.C."/>
            <person name="Tanaka T."/>
            <person name="Wu J."/>
            <person name="Zhou S."/>
            <person name="Childs K.L."/>
            <person name="Davidson R.M."/>
            <person name="Lin H."/>
            <person name="Quesada-Ocampo L."/>
            <person name="Vaillancourt B."/>
            <person name="Sakai H."/>
            <person name="Lee S.S."/>
            <person name="Kim J."/>
            <person name="Numa H."/>
            <person name="Itoh T."/>
            <person name="Buell C.R."/>
            <person name="Matsumoto T."/>
        </authorList>
    </citation>
    <scope>NUCLEOTIDE SEQUENCE [LARGE SCALE GENOMIC DNA]</scope>
    <source>
        <strain evidence="3">cv. Nipponbare</strain>
    </source>
</reference>
<dbReference type="EMBL" id="AP014960">
    <property type="protein sequence ID" value="BAS91224.1"/>
    <property type="molecule type" value="Genomic_DNA"/>
</dbReference>
<reference evidence="3" key="1">
    <citation type="journal article" date="2005" name="Nature">
        <title>The map-based sequence of the rice genome.</title>
        <authorList>
            <consortium name="International rice genome sequencing project (IRGSP)"/>
            <person name="Matsumoto T."/>
            <person name="Wu J."/>
            <person name="Kanamori H."/>
            <person name="Katayose Y."/>
            <person name="Fujisawa M."/>
            <person name="Namiki N."/>
            <person name="Mizuno H."/>
            <person name="Yamamoto K."/>
            <person name="Antonio B.A."/>
            <person name="Baba T."/>
            <person name="Sakata K."/>
            <person name="Nagamura Y."/>
            <person name="Aoki H."/>
            <person name="Arikawa K."/>
            <person name="Arita K."/>
            <person name="Bito T."/>
            <person name="Chiden Y."/>
            <person name="Fujitsuka N."/>
            <person name="Fukunaka R."/>
            <person name="Hamada M."/>
            <person name="Harada C."/>
            <person name="Hayashi A."/>
            <person name="Hijishita S."/>
            <person name="Honda M."/>
            <person name="Hosokawa S."/>
            <person name="Ichikawa Y."/>
            <person name="Idonuma A."/>
            <person name="Iijima M."/>
            <person name="Ikeda M."/>
            <person name="Ikeno M."/>
            <person name="Ito K."/>
            <person name="Ito S."/>
            <person name="Ito T."/>
            <person name="Ito Y."/>
            <person name="Ito Y."/>
            <person name="Iwabuchi A."/>
            <person name="Kamiya K."/>
            <person name="Karasawa W."/>
            <person name="Kurita K."/>
            <person name="Katagiri S."/>
            <person name="Kikuta A."/>
            <person name="Kobayashi H."/>
            <person name="Kobayashi N."/>
            <person name="Machita K."/>
            <person name="Maehara T."/>
            <person name="Masukawa M."/>
            <person name="Mizubayashi T."/>
            <person name="Mukai Y."/>
            <person name="Nagasaki H."/>
            <person name="Nagata Y."/>
            <person name="Naito S."/>
            <person name="Nakashima M."/>
            <person name="Nakama Y."/>
            <person name="Nakamichi Y."/>
            <person name="Nakamura M."/>
            <person name="Meguro A."/>
            <person name="Negishi M."/>
            <person name="Ohta I."/>
            <person name="Ohta T."/>
            <person name="Okamoto M."/>
            <person name="Ono N."/>
            <person name="Saji S."/>
            <person name="Sakaguchi M."/>
            <person name="Sakai K."/>
            <person name="Shibata M."/>
            <person name="Shimokawa T."/>
            <person name="Song J."/>
            <person name="Takazaki Y."/>
            <person name="Terasawa K."/>
            <person name="Tsugane M."/>
            <person name="Tsuji K."/>
            <person name="Ueda S."/>
            <person name="Waki K."/>
            <person name="Yamagata H."/>
            <person name="Yamamoto M."/>
            <person name="Yamamoto S."/>
            <person name="Yamane H."/>
            <person name="Yoshiki S."/>
            <person name="Yoshihara R."/>
            <person name="Yukawa K."/>
            <person name="Zhong H."/>
            <person name="Yano M."/>
            <person name="Yuan Q."/>
            <person name="Ouyang S."/>
            <person name="Liu J."/>
            <person name="Jones K.M."/>
            <person name="Gansberger K."/>
            <person name="Moffat K."/>
            <person name="Hill J."/>
            <person name="Bera J."/>
            <person name="Fadrosh D."/>
            <person name="Jin S."/>
            <person name="Johri S."/>
            <person name="Kim M."/>
            <person name="Overton L."/>
            <person name="Reardon M."/>
            <person name="Tsitrin T."/>
            <person name="Vuong H."/>
            <person name="Weaver B."/>
            <person name="Ciecko A."/>
            <person name="Tallon L."/>
            <person name="Jackson J."/>
            <person name="Pai G."/>
            <person name="Aken S.V."/>
            <person name="Utterback T."/>
            <person name="Reidmuller S."/>
            <person name="Feldblyum T."/>
            <person name="Hsiao J."/>
            <person name="Zismann V."/>
            <person name="Iobst S."/>
            <person name="de Vazeille A.R."/>
            <person name="Buell C.R."/>
            <person name="Ying K."/>
            <person name="Li Y."/>
            <person name="Lu T."/>
            <person name="Huang Y."/>
            <person name="Zhao Q."/>
            <person name="Feng Q."/>
            <person name="Zhang L."/>
            <person name="Zhu J."/>
            <person name="Weng Q."/>
            <person name="Mu J."/>
            <person name="Lu Y."/>
            <person name="Fan D."/>
            <person name="Liu Y."/>
            <person name="Guan J."/>
            <person name="Zhang Y."/>
            <person name="Yu S."/>
            <person name="Liu X."/>
            <person name="Zhang Y."/>
            <person name="Hong G."/>
            <person name="Han B."/>
            <person name="Choisne N."/>
            <person name="Demange N."/>
            <person name="Orjeda G."/>
            <person name="Samain S."/>
            <person name="Cattolico L."/>
            <person name="Pelletier E."/>
            <person name="Couloux A."/>
            <person name="Segurens B."/>
            <person name="Wincker P."/>
            <person name="D'Hont A."/>
            <person name="Scarpelli C."/>
            <person name="Weissenbach J."/>
            <person name="Salanoubat M."/>
            <person name="Quetier F."/>
            <person name="Yu Y."/>
            <person name="Kim H.R."/>
            <person name="Rambo T."/>
            <person name="Currie J."/>
            <person name="Collura K."/>
            <person name="Luo M."/>
            <person name="Yang T."/>
            <person name="Ammiraju J.S.S."/>
            <person name="Engler F."/>
            <person name="Soderlund C."/>
            <person name="Wing R.A."/>
            <person name="Palmer L.E."/>
            <person name="de la Bastide M."/>
            <person name="Spiegel L."/>
            <person name="Nascimento L."/>
            <person name="Zutavern T."/>
            <person name="O'Shaughnessy A."/>
            <person name="Dike S."/>
            <person name="Dedhia N."/>
            <person name="Preston R."/>
            <person name="Balija V."/>
            <person name="McCombie W.R."/>
            <person name="Chow T."/>
            <person name="Chen H."/>
            <person name="Chung M."/>
            <person name="Chen C."/>
            <person name="Shaw J."/>
            <person name="Wu H."/>
            <person name="Hsiao K."/>
            <person name="Chao Y."/>
            <person name="Chu M."/>
            <person name="Cheng C."/>
            <person name="Hour A."/>
            <person name="Lee P."/>
            <person name="Lin S."/>
            <person name="Lin Y."/>
            <person name="Liou J."/>
            <person name="Liu S."/>
            <person name="Hsing Y."/>
            <person name="Raghuvanshi S."/>
            <person name="Mohanty A."/>
            <person name="Bharti A.K."/>
            <person name="Gaur A."/>
            <person name="Gupta V."/>
            <person name="Kumar D."/>
            <person name="Ravi V."/>
            <person name="Vij S."/>
            <person name="Kapur A."/>
            <person name="Khurana P."/>
            <person name="Khurana P."/>
            <person name="Khurana J.P."/>
            <person name="Tyagi A.K."/>
            <person name="Gaikwad K."/>
            <person name="Singh A."/>
            <person name="Dalal V."/>
            <person name="Srivastava S."/>
            <person name="Dixit A."/>
            <person name="Pal A.K."/>
            <person name="Ghazi I.A."/>
            <person name="Yadav M."/>
            <person name="Pandit A."/>
            <person name="Bhargava A."/>
            <person name="Sureshbabu K."/>
            <person name="Batra K."/>
            <person name="Sharma T.R."/>
            <person name="Mohapatra T."/>
            <person name="Singh N.K."/>
            <person name="Messing J."/>
            <person name="Nelson A.B."/>
            <person name="Fuks G."/>
            <person name="Kavchok S."/>
            <person name="Keizer G."/>
            <person name="Linton E."/>
            <person name="Llaca V."/>
            <person name="Song R."/>
            <person name="Tanyolac B."/>
            <person name="Young S."/>
            <person name="Ho-Il K."/>
            <person name="Hahn J.H."/>
            <person name="Sangsakoo G."/>
            <person name="Vanavichit A."/>
            <person name="de Mattos Luiz.A.T."/>
            <person name="Zimmer P.D."/>
            <person name="Malone G."/>
            <person name="Dellagostin O."/>
            <person name="de Oliveira A.C."/>
            <person name="Bevan M."/>
            <person name="Bancroft I."/>
            <person name="Minx P."/>
            <person name="Cordum H."/>
            <person name="Wilson R."/>
            <person name="Cheng Z."/>
            <person name="Jin W."/>
            <person name="Jiang J."/>
            <person name="Leong S.A."/>
            <person name="Iwama H."/>
            <person name="Gojobori T."/>
            <person name="Itoh T."/>
            <person name="Niimura Y."/>
            <person name="Fujii Y."/>
            <person name="Habara T."/>
            <person name="Sakai H."/>
            <person name="Sato Y."/>
            <person name="Wilson G."/>
            <person name="Kumar K."/>
            <person name="McCouch S."/>
            <person name="Juretic N."/>
            <person name="Hoen D."/>
            <person name="Wright S."/>
            <person name="Bruskiewich R."/>
            <person name="Bureau T."/>
            <person name="Miyao A."/>
            <person name="Hirochika H."/>
            <person name="Nishikawa T."/>
            <person name="Kadowaki K."/>
            <person name="Sugiura M."/>
            <person name="Burr B."/>
            <person name="Sasaki T."/>
        </authorList>
    </citation>
    <scope>NUCLEOTIDE SEQUENCE [LARGE SCALE GENOMIC DNA]</scope>
    <source>
        <strain evidence="3">cv. Nipponbare</strain>
    </source>
</reference>
<feature type="compositionally biased region" description="Basic residues" evidence="1">
    <location>
        <begin position="105"/>
        <end position="123"/>
    </location>
</feature>